<comment type="catalytic activity">
    <reaction evidence="8 9">
        <text>4-imidazolone-5-propanoate = trans-urocanate + H2O</text>
        <dbReference type="Rhea" id="RHEA:13101"/>
        <dbReference type="ChEBI" id="CHEBI:15377"/>
        <dbReference type="ChEBI" id="CHEBI:17771"/>
        <dbReference type="ChEBI" id="CHEBI:77893"/>
        <dbReference type="EC" id="4.2.1.49"/>
    </reaction>
</comment>
<dbReference type="InterPro" id="IPR023637">
    <property type="entry name" value="Urocanase-like"/>
</dbReference>
<comment type="cofactor">
    <cofactor evidence="9">
        <name>NAD(+)</name>
        <dbReference type="ChEBI" id="CHEBI:57540"/>
    </cofactor>
    <text evidence="9">Binds 1 NAD(+) per subunit.</text>
</comment>
<evidence type="ECO:0000256" key="9">
    <source>
        <dbReference type="HAMAP-Rule" id="MF_00577"/>
    </source>
</evidence>
<evidence type="ECO:0000259" key="11">
    <source>
        <dbReference type="Pfam" id="PF17391"/>
    </source>
</evidence>
<dbReference type="PANTHER" id="PTHR12216">
    <property type="entry name" value="UROCANATE HYDRATASE"/>
    <property type="match status" value="1"/>
</dbReference>
<dbReference type="Pfam" id="PF17392">
    <property type="entry name" value="Urocanase_C"/>
    <property type="match status" value="1"/>
</dbReference>
<sequence length="674" mass="74862">MTVNKGQFVIEPEKVLPGRPEFAEGIRRAPARGFHLSPEQTEVAVKNALRYIHPSLHETLIPEFLAELTTFGRIYAYRFRPSGRIYGKPIDGYKGNCLAGRAFQVMLDNNLDFEVALYPYELVTYGETGSVCQNWLQYRLIKKYLEVMTDQQTLVVQSGHPLGLFKSRPEAPRVIITNALMVGMFDNQQDWEIAEEMGVANYGQMTAGGWMYIGPQGIVHGTYNTLLNAGRLHLGIPHDGDLRGRLFVSSGLGGMSGAQPKAAEIANSIGVIAEVDYSRIKTRLDQGWVKECYDNLDEVFASVKKHRTNKTAAAIAYCGNVVDLLEYVVAQRIPVDLLSDQTSCHAVYDGGYCPQGISFEERTRLLAVNRSAFEGLVNRSLRRHYELIKQCVDRGTFFFDYGNAFLKAVYDAGVKELSRNGVDEKDGFILPSYVEDIMGPQLFDYGYGPFRWVCLSGRHEDLIKTDRAAMSCIDVSRRYQDKDNYNWIRDAEKNNLVVGTQARILYQDAEGRMRIALKFNAMVRSGEIGPVMLGRDHHDVSGTDSPFRETANIKDGSNVMADMAVQCYAGNAARGMSLVALHNGGGVGIGKSMNGGFGLVLDGSAGVDEIIKSAMLWDVMSGVARRSWARNEHSIETVKKYNETYGTESHITVPCIADAQLVQQAVAGYFNKKG</sequence>
<feature type="domain" description="Urocanase Rossmann-like" evidence="10">
    <location>
        <begin position="214"/>
        <end position="437"/>
    </location>
</feature>
<dbReference type="OrthoDB" id="9764874at2"/>
<proteinExistence type="inferred from homology"/>
<evidence type="ECO:0000313" key="14">
    <source>
        <dbReference type="Proteomes" id="UP000214880"/>
    </source>
</evidence>
<evidence type="ECO:0000259" key="12">
    <source>
        <dbReference type="Pfam" id="PF17392"/>
    </source>
</evidence>
<dbReference type="InterPro" id="IPR023636">
    <property type="entry name" value="Urocanase_CS"/>
</dbReference>
<reference evidence="13 14" key="1">
    <citation type="submission" date="2016-10" db="EMBL/GenBank/DDBJ databases">
        <authorList>
            <person name="de Groot N.N."/>
        </authorList>
    </citation>
    <scope>NUCLEOTIDE SEQUENCE [LARGE SCALE GENOMIC DNA]</scope>
    <source>
        <strain evidence="13 14">DSM 1736</strain>
    </source>
</reference>
<comment type="caution">
    <text evidence="9">Lacks conserved residue(s) required for the propagation of feature annotation.</text>
</comment>
<evidence type="ECO:0000256" key="8">
    <source>
        <dbReference type="ARBA" id="ARBA00047623"/>
    </source>
</evidence>
<dbReference type="InterPro" id="IPR038364">
    <property type="entry name" value="Urocanase_central_sf"/>
</dbReference>
<dbReference type="SUPFAM" id="SSF111326">
    <property type="entry name" value="Urocanase"/>
    <property type="match status" value="1"/>
</dbReference>
<dbReference type="GO" id="GO:0016153">
    <property type="term" value="F:urocanate hydratase activity"/>
    <property type="evidence" value="ECO:0007669"/>
    <property type="project" value="UniProtKB-UniRule"/>
</dbReference>
<dbReference type="AlphaFoldDB" id="A0A1G9SLA7"/>
<organism evidence="13 14">
    <name type="scientific">Dendrosporobacter quercicolus</name>
    <dbReference type="NCBI Taxonomy" id="146817"/>
    <lineage>
        <taxon>Bacteria</taxon>
        <taxon>Bacillati</taxon>
        <taxon>Bacillota</taxon>
        <taxon>Negativicutes</taxon>
        <taxon>Selenomonadales</taxon>
        <taxon>Sporomusaceae</taxon>
        <taxon>Dendrosporobacter</taxon>
    </lineage>
</organism>
<comment type="subcellular location">
    <subcellularLocation>
        <location evidence="9">Cytoplasm</location>
    </subcellularLocation>
</comment>
<keyword evidence="14" id="KW-1185">Reference proteome</keyword>
<evidence type="ECO:0000256" key="6">
    <source>
        <dbReference type="ARBA" id="ARBA00023239"/>
    </source>
</evidence>
<dbReference type="Gene3D" id="3.40.50.10730">
    <property type="entry name" value="Urocanase like domains"/>
    <property type="match status" value="1"/>
</dbReference>
<dbReference type="EC" id="4.2.1.49" evidence="3 9"/>
<feature type="domain" description="Urocanase N-terminal" evidence="11">
    <location>
        <begin position="86"/>
        <end position="211"/>
    </location>
</feature>
<dbReference type="InterPro" id="IPR035401">
    <property type="entry name" value="Urocanase_C"/>
</dbReference>
<evidence type="ECO:0000313" key="13">
    <source>
        <dbReference type="EMBL" id="SDM36266.1"/>
    </source>
</evidence>
<dbReference type="NCBIfam" id="TIGR01228">
    <property type="entry name" value="hutU"/>
    <property type="match status" value="1"/>
</dbReference>
<dbReference type="RefSeq" id="WP_092072074.1">
    <property type="nucleotide sequence ID" value="NZ_FNHB01000004.1"/>
</dbReference>
<dbReference type="GO" id="GO:0019556">
    <property type="term" value="P:L-histidine catabolic process to glutamate and formamide"/>
    <property type="evidence" value="ECO:0007669"/>
    <property type="project" value="UniProtKB-UniPathway"/>
</dbReference>
<feature type="domain" description="Urocanase C-terminal" evidence="12">
    <location>
        <begin position="442"/>
        <end position="639"/>
    </location>
</feature>
<feature type="binding site" evidence="9">
    <location>
        <position position="204"/>
    </location>
    <ligand>
        <name>NAD(+)</name>
        <dbReference type="ChEBI" id="CHEBI:57540"/>
    </ligand>
</feature>
<evidence type="ECO:0000256" key="5">
    <source>
        <dbReference type="ARBA" id="ARBA00023027"/>
    </source>
</evidence>
<dbReference type="PIRSF" id="PIRSF001423">
    <property type="entry name" value="Urocanate_hydrat"/>
    <property type="match status" value="1"/>
</dbReference>
<keyword evidence="5 9" id="KW-0520">NAD</keyword>
<evidence type="ECO:0000259" key="10">
    <source>
        <dbReference type="Pfam" id="PF01175"/>
    </source>
</evidence>
<evidence type="ECO:0000256" key="1">
    <source>
        <dbReference type="ARBA" id="ARBA00004794"/>
    </source>
</evidence>
<dbReference type="Gene3D" id="3.40.1770.10">
    <property type="entry name" value="Urocanase superfamily"/>
    <property type="match status" value="2"/>
</dbReference>
<feature type="binding site" evidence="9">
    <location>
        <position position="401"/>
    </location>
    <ligand>
        <name>NAD(+)</name>
        <dbReference type="ChEBI" id="CHEBI:57540"/>
    </ligand>
</feature>
<dbReference type="GO" id="GO:0005737">
    <property type="term" value="C:cytoplasm"/>
    <property type="evidence" value="ECO:0007669"/>
    <property type="project" value="UniProtKB-SubCell"/>
</dbReference>
<comment type="similarity">
    <text evidence="2 9">Belongs to the urocanase family.</text>
</comment>
<dbReference type="NCBIfam" id="NF003820">
    <property type="entry name" value="PRK05414.1"/>
    <property type="match status" value="1"/>
</dbReference>
<keyword evidence="6 9" id="KW-0456">Lyase</keyword>
<feature type="binding site" evidence="9">
    <location>
        <position position="586"/>
    </location>
    <ligand>
        <name>NAD(+)</name>
        <dbReference type="ChEBI" id="CHEBI:57540"/>
    </ligand>
</feature>
<dbReference type="EMBL" id="FNHB01000004">
    <property type="protein sequence ID" value="SDM36266.1"/>
    <property type="molecule type" value="Genomic_DNA"/>
</dbReference>
<accession>A0A1G9SLA7</accession>
<dbReference type="InterPro" id="IPR055351">
    <property type="entry name" value="Urocanase"/>
</dbReference>
<dbReference type="Proteomes" id="UP000214880">
    <property type="component" value="Unassembled WGS sequence"/>
</dbReference>
<dbReference type="PANTHER" id="PTHR12216:SF3">
    <property type="entry name" value="UROCANATE HYDRATASE"/>
    <property type="match status" value="1"/>
</dbReference>
<comment type="function">
    <text evidence="9">Catalyzes the conversion of urocanate to 4-imidazolone-5-propionate.</text>
</comment>
<gene>
    <name evidence="9" type="primary">hutU</name>
    <name evidence="13" type="ORF">SAMN04488502_10452</name>
</gene>
<name>A0A1G9SLA7_9FIRM</name>
<protein>
    <recommendedName>
        <fullName evidence="3 9">Urocanate hydratase</fullName>
        <shortName evidence="9">Urocanase</shortName>
        <ecNumber evidence="3 9">4.2.1.49</ecNumber>
    </recommendedName>
    <alternativeName>
        <fullName evidence="7 9">Imidazolonepropionate hydrolase</fullName>
    </alternativeName>
</protein>
<dbReference type="PROSITE" id="PS01233">
    <property type="entry name" value="UROCANASE"/>
    <property type="match status" value="1"/>
</dbReference>
<dbReference type="Pfam" id="PF01175">
    <property type="entry name" value="Urocanase"/>
    <property type="match status" value="1"/>
</dbReference>
<dbReference type="UniPathway" id="UPA00379">
    <property type="reaction ID" value="UER00550"/>
</dbReference>
<feature type="binding site" evidence="9">
    <location>
        <position position="279"/>
    </location>
    <ligand>
        <name>NAD(+)</name>
        <dbReference type="ChEBI" id="CHEBI:57540"/>
    </ligand>
</feature>
<evidence type="ECO:0000256" key="4">
    <source>
        <dbReference type="ARBA" id="ARBA00022808"/>
    </source>
</evidence>
<evidence type="ECO:0000256" key="2">
    <source>
        <dbReference type="ARBA" id="ARBA00007578"/>
    </source>
</evidence>
<dbReference type="Pfam" id="PF17391">
    <property type="entry name" value="Urocanase_N"/>
    <property type="match status" value="1"/>
</dbReference>
<dbReference type="InterPro" id="IPR036190">
    <property type="entry name" value="Urocanase_sf"/>
</dbReference>
<dbReference type="InterPro" id="IPR035085">
    <property type="entry name" value="Urocanase_Rossmann-like"/>
</dbReference>
<feature type="binding site" evidence="9">
    <location>
        <position position="274"/>
    </location>
    <ligand>
        <name>NAD(+)</name>
        <dbReference type="ChEBI" id="CHEBI:57540"/>
    </ligand>
</feature>
<dbReference type="HAMAP" id="MF_00577">
    <property type="entry name" value="HutU"/>
    <property type="match status" value="1"/>
</dbReference>
<keyword evidence="9" id="KW-0963">Cytoplasm</keyword>
<keyword evidence="4 9" id="KW-0369">Histidine metabolism</keyword>
<dbReference type="InterPro" id="IPR035400">
    <property type="entry name" value="Urocanase_N"/>
</dbReference>
<dbReference type="GO" id="GO:0019557">
    <property type="term" value="P:L-histidine catabolic process to glutamate and formate"/>
    <property type="evidence" value="ECO:0007669"/>
    <property type="project" value="UniProtKB-UniPathway"/>
</dbReference>
<dbReference type="STRING" id="146817.SAMN04488502_10452"/>
<comment type="pathway">
    <text evidence="1 9">Amino-acid degradation; L-histidine degradation into L-glutamate; N-formimidoyl-L-glutamate from L-histidine: step 2/3.</text>
</comment>
<evidence type="ECO:0000256" key="7">
    <source>
        <dbReference type="ARBA" id="ARBA00031640"/>
    </source>
</evidence>
<evidence type="ECO:0000256" key="3">
    <source>
        <dbReference type="ARBA" id="ARBA00011992"/>
    </source>
</evidence>